<feature type="region of interest" description="Disordered" evidence="2">
    <location>
        <begin position="197"/>
        <end position="318"/>
    </location>
</feature>
<keyword evidence="1" id="KW-0479">Metal-binding</keyword>
<feature type="compositionally biased region" description="Polar residues" evidence="2">
    <location>
        <begin position="272"/>
        <end position="307"/>
    </location>
</feature>
<feature type="compositionally biased region" description="Low complexity" evidence="2">
    <location>
        <begin position="199"/>
        <end position="213"/>
    </location>
</feature>
<evidence type="ECO:0000256" key="1">
    <source>
        <dbReference type="PROSITE-ProRule" id="PRU00047"/>
    </source>
</evidence>
<feature type="compositionally biased region" description="Polar residues" evidence="2">
    <location>
        <begin position="234"/>
        <end position="250"/>
    </location>
</feature>
<sequence>MPPLLSLSSPLNETIYSLNQTSIDLRKAIMENMIKNPEMFSGGKEDVHKWLEDLETQFDTADIPDNNKFSIISYQLKGEALSWFKDNKQNILTWKNFVDEIKNAFTSSFEAELSFKKLESYYQGQNQSIRNYYTEMNKIFKEADSTMSEASKLKYLMAKMKASLQFEVRKKKPLSVTQFLEYAREVEALIELSNNTNYTQPTSTESSTITIPTRPYNDSHPTLSHTFRSHPNSRRFFNNNDYNSRFSQRPSMTWSSMSQTQQTPRFSHPNLHFNQQSQPPSSYYHNSSNQSRNDQKNNTPQREQYSINTQQRSNQQRNTVAAVNNHESLPTITCTHCGKTGHLASACPRF</sequence>
<evidence type="ECO:0000313" key="4">
    <source>
        <dbReference type="EMBL" id="CAF1613146.1"/>
    </source>
</evidence>
<comment type="caution">
    <text evidence="4">The sequence shown here is derived from an EMBL/GenBank/DDBJ whole genome shotgun (WGS) entry which is preliminary data.</text>
</comment>
<reference evidence="4" key="1">
    <citation type="submission" date="2021-02" db="EMBL/GenBank/DDBJ databases">
        <authorList>
            <person name="Nowell W R."/>
        </authorList>
    </citation>
    <scope>NUCLEOTIDE SEQUENCE</scope>
</reference>
<dbReference type="GO" id="GO:0008270">
    <property type="term" value="F:zinc ion binding"/>
    <property type="evidence" value="ECO:0007669"/>
    <property type="project" value="UniProtKB-KW"/>
</dbReference>
<dbReference type="SMART" id="SM00343">
    <property type="entry name" value="ZnF_C2HC"/>
    <property type="match status" value="1"/>
</dbReference>
<evidence type="ECO:0000313" key="5">
    <source>
        <dbReference type="EMBL" id="CAF4497690.1"/>
    </source>
</evidence>
<gene>
    <name evidence="4" type="ORF">GPM918_LOCUS43233</name>
    <name evidence="5" type="ORF">SRO942_LOCUS44667</name>
</gene>
<accession>A0A816BNR9</accession>
<protein>
    <recommendedName>
        <fullName evidence="3">CCHC-type domain-containing protein</fullName>
    </recommendedName>
</protein>
<dbReference type="EMBL" id="CAJNOQ010038623">
    <property type="protein sequence ID" value="CAF1613146.1"/>
    <property type="molecule type" value="Genomic_DNA"/>
</dbReference>
<name>A0A816BNR9_9BILA</name>
<feature type="compositionally biased region" description="Low complexity" evidence="2">
    <location>
        <begin position="308"/>
        <end position="318"/>
    </location>
</feature>
<dbReference type="PANTHER" id="PTHR33223">
    <property type="entry name" value="CCHC-TYPE DOMAIN-CONTAINING PROTEIN"/>
    <property type="match status" value="1"/>
</dbReference>
<keyword evidence="6" id="KW-1185">Reference proteome</keyword>
<keyword evidence="1" id="KW-0863">Zinc-finger</keyword>
<dbReference type="InterPro" id="IPR036875">
    <property type="entry name" value="Znf_CCHC_sf"/>
</dbReference>
<dbReference type="PANTHER" id="PTHR33223:SF6">
    <property type="entry name" value="CCHC-TYPE DOMAIN-CONTAINING PROTEIN"/>
    <property type="match status" value="1"/>
</dbReference>
<evidence type="ECO:0000256" key="2">
    <source>
        <dbReference type="SAM" id="MobiDB-lite"/>
    </source>
</evidence>
<dbReference type="AlphaFoldDB" id="A0A816BNR9"/>
<evidence type="ECO:0000259" key="3">
    <source>
        <dbReference type="PROSITE" id="PS50158"/>
    </source>
</evidence>
<dbReference type="SUPFAM" id="SSF57756">
    <property type="entry name" value="Retrovirus zinc finger-like domains"/>
    <property type="match status" value="1"/>
</dbReference>
<organism evidence="4 6">
    <name type="scientific">Didymodactylos carnosus</name>
    <dbReference type="NCBI Taxonomy" id="1234261"/>
    <lineage>
        <taxon>Eukaryota</taxon>
        <taxon>Metazoa</taxon>
        <taxon>Spiralia</taxon>
        <taxon>Gnathifera</taxon>
        <taxon>Rotifera</taxon>
        <taxon>Eurotatoria</taxon>
        <taxon>Bdelloidea</taxon>
        <taxon>Philodinida</taxon>
        <taxon>Philodinidae</taxon>
        <taxon>Didymodactylos</taxon>
    </lineage>
</organism>
<dbReference type="Proteomes" id="UP000663829">
    <property type="component" value="Unassembled WGS sequence"/>
</dbReference>
<dbReference type="Proteomes" id="UP000681722">
    <property type="component" value="Unassembled WGS sequence"/>
</dbReference>
<dbReference type="OrthoDB" id="425619at2759"/>
<keyword evidence="1" id="KW-0862">Zinc</keyword>
<dbReference type="EMBL" id="CAJOBC010105460">
    <property type="protein sequence ID" value="CAF4497690.1"/>
    <property type="molecule type" value="Genomic_DNA"/>
</dbReference>
<dbReference type="InterPro" id="IPR045358">
    <property type="entry name" value="Ty3_capsid"/>
</dbReference>
<dbReference type="PROSITE" id="PS50158">
    <property type="entry name" value="ZF_CCHC"/>
    <property type="match status" value="1"/>
</dbReference>
<dbReference type="Pfam" id="PF00098">
    <property type="entry name" value="zf-CCHC"/>
    <property type="match status" value="1"/>
</dbReference>
<proteinExistence type="predicted"/>
<feature type="domain" description="CCHC-type" evidence="3">
    <location>
        <begin position="334"/>
        <end position="349"/>
    </location>
</feature>
<evidence type="ECO:0000313" key="6">
    <source>
        <dbReference type="Proteomes" id="UP000663829"/>
    </source>
</evidence>
<dbReference type="GO" id="GO:0003676">
    <property type="term" value="F:nucleic acid binding"/>
    <property type="evidence" value="ECO:0007669"/>
    <property type="project" value="InterPro"/>
</dbReference>
<feature type="compositionally biased region" description="Low complexity" evidence="2">
    <location>
        <begin position="251"/>
        <end position="263"/>
    </location>
</feature>
<dbReference type="Pfam" id="PF19259">
    <property type="entry name" value="Ty3_capsid"/>
    <property type="match status" value="1"/>
</dbReference>
<dbReference type="InterPro" id="IPR001878">
    <property type="entry name" value="Znf_CCHC"/>
</dbReference>